<proteinExistence type="predicted"/>
<accession>A0ABT1U1P7</accession>
<evidence type="ECO:0000313" key="2">
    <source>
        <dbReference type="Proteomes" id="UP001524586"/>
    </source>
</evidence>
<name>A0ABT1U1P7_9GAMM</name>
<gene>
    <name evidence="1" type="ORF">NP596_04670</name>
</gene>
<protein>
    <submittedName>
        <fullName evidence="1">Uncharacterized protein</fullName>
    </submittedName>
</protein>
<keyword evidence="2" id="KW-1185">Reference proteome</keyword>
<dbReference type="EMBL" id="JANIBK010000015">
    <property type="protein sequence ID" value="MCQ8127748.1"/>
    <property type="molecule type" value="Genomic_DNA"/>
</dbReference>
<evidence type="ECO:0000313" key="1">
    <source>
        <dbReference type="EMBL" id="MCQ8127748.1"/>
    </source>
</evidence>
<organism evidence="1 2">
    <name type="scientific">Methylomonas rivi</name>
    <dbReference type="NCBI Taxonomy" id="2952226"/>
    <lineage>
        <taxon>Bacteria</taxon>
        <taxon>Pseudomonadati</taxon>
        <taxon>Pseudomonadota</taxon>
        <taxon>Gammaproteobacteria</taxon>
        <taxon>Methylococcales</taxon>
        <taxon>Methylococcaceae</taxon>
        <taxon>Methylomonas</taxon>
    </lineage>
</organism>
<reference evidence="1 2" key="1">
    <citation type="submission" date="2022-07" db="EMBL/GenBank/DDBJ databases">
        <title>Methylomonas rivi sp. nov., Methylomonas rosea sp. nov., Methylomonas aureus sp. nov. and Methylomonas subterranea sp. nov., four novel methanotrophs isolated from a freshwater creek and the deep terrestrial subsurface.</title>
        <authorList>
            <person name="Abin C."/>
            <person name="Sankaranarayanan K."/>
            <person name="Garner C."/>
            <person name="Sindelar R."/>
            <person name="Kotary K."/>
            <person name="Garner R."/>
            <person name="Barclay S."/>
            <person name="Lawson P."/>
            <person name="Krumholz L."/>
        </authorList>
    </citation>
    <scope>NUCLEOTIDE SEQUENCE [LARGE SCALE GENOMIC DNA]</scope>
    <source>
        <strain evidence="1 2">WSC-6</strain>
    </source>
</reference>
<dbReference type="RefSeq" id="WP_256614097.1">
    <property type="nucleotide sequence ID" value="NZ_JANIBK010000015.1"/>
</dbReference>
<sequence>MIENQVIDYIQQGVEKGLIKLSDDDKRIEYLEQKKSRLFTNPEEQVQIDE</sequence>
<comment type="caution">
    <text evidence="1">The sequence shown here is derived from an EMBL/GenBank/DDBJ whole genome shotgun (WGS) entry which is preliminary data.</text>
</comment>
<dbReference type="Proteomes" id="UP001524586">
    <property type="component" value="Unassembled WGS sequence"/>
</dbReference>